<dbReference type="InterPro" id="IPR003719">
    <property type="entry name" value="Phenazine_PhzF-like"/>
</dbReference>
<dbReference type="PANTHER" id="PTHR13774">
    <property type="entry name" value="PHENAZINE BIOSYNTHESIS PROTEIN"/>
    <property type="match status" value="1"/>
</dbReference>
<organism evidence="4">
    <name type="scientific">uncultured Cytophagales bacterium</name>
    <dbReference type="NCBI Taxonomy" id="158755"/>
    <lineage>
        <taxon>Bacteria</taxon>
        <taxon>Pseudomonadati</taxon>
        <taxon>Bacteroidota</taxon>
        <taxon>Sphingobacteriia</taxon>
        <taxon>Sphingobacteriales</taxon>
        <taxon>environmental samples</taxon>
    </lineage>
</organism>
<comment type="similarity">
    <text evidence="1">Belongs to the PhzF family.</text>
</comment>
<protein>
    <submittedName>
        <fullName evidence="4">Phenazine biosynthesis protein PhzF like</fullName>
    </submittedName>
</protein>
<evidence type="ECO:0000313" key="4">
    <source>
        <dbReference type="EMBL" id="CAA9311636.1"/>
    </source>
</evidence>
<accession>A0A6J4KQT2</accession>
<dbReference type="AlphaFoldDB" id="A0A6J4KQT2"/>
<dbReference type="GO" id="GO:0016853">
    <property type="term" value="F:isomerase activity"/>
    <property type="evidence" value="ECO:0007669"/>
    <property type="project" value="UniProtKB-KW"/>
</dbReference>
<dbReference type="PIRSF" id="PIRSF016184">
    <property type="entry name" value="PhzC_PhzF"/>
    <property type="match status" value="1"/>
</dbReference>
<dbReference type="EMBL" id="CADCTQ010000518">
    <property type="protein sequence ID" value="CAA9311636.1"/>
    <property type="molecule type" value="Genomic_DNA"/>
</dbReference>
<sequence length="262" mass="28621">MEIPIYQVDAFTGRPFGGNAAAVCPLPHWPEDQLMHQIAAENNLAETAFFVRDGGGFHLRWFTPEIEMDLCGHATLAAAHVLFNHLGHPGDTIHFSSMSGPLTVRRKDGRIELDFPARDPVPAELPPIIAAGIGAAPLEVLKARDYVLLLRDEAAVRSLKPDRQLLDRINIDPGGIIVTARGSRTDFVSRFFTPQAAIFEDPVTGSAHCSLVPYWAGKLGKTTLVAEQVSRRSGTLWCELAGDRVRMAGEAVTYLEGKIFLS</sequence>
<dbReference type="SUPFAM" id="SSF54506">
    <property type="entry name" value="Diaminopimelate epimerase-like"/>
    <property type="match status" value="1"/>
</dbReference>
<dbReference type="NCBIfam" id="TIGR00654">
    <property type="entry name" value="PhzF_family"/>
    <property type="match status" value="1"/>
</dbReference>
<evidence type="ECO:0000256" key="2">
    <source>
        <dbReference type="ARBA" id="ARBA00023235"/>
    </source>
</evidence>
<reference evidence="4" key="1">
    <citation type="submission" date="2020-02" db="EMBL/GenBank/DDBJ databases">
        <authorList>
            <person name="Meier V. D."/>
        </authorList>
    </citation>
    <scope>NUCLEOTIDE SEQUENCE</scope>
    <source>
        <strain evidence="4">AVDCRST_MAG56</strain>
    </source>
</reference>
<dbReference type="Pfam" id="PF02567">
    <property type="entry name" value="PhzC-PhzF"/>
    <property type="match status" value="1"/>
</dbReference>
<dbReference type="PANTHER" id="PTHR13774:SF17">
    <property type="entry name" value="PHENAZINE BIOSYNTHESIS-LIKE DOMAIN-CONTAINING PROTEIN"/>
    <property type="match status" value="1"/>
</dbReference>
<dbReference type="Gene3D" id="3.10.310.10">
    <property type="entry name" value="Diaminopimelate Epimerase, Chain A, domain 1"/>
    <property type="match status" value="2"/>
</dbReference>
<name>A0A6J4KQT2_9SPHI</name>
<keyword evidence="2" id="KW-0413">Isomerase</keyword>
<dbReference type="GO" id="GO:0005737">
    <property type="term" value="C:cytoplasm"/>
    <property type="evidence" value="ECO:0007669"/>
    <property type="project" value="TreeGrafter"/>
</dbReference>
<proteinExistence type="inferred from homology"/>
<feature type="active site" evidence="3">
    <location>
        <position position="46"/>
    </location>
</feature>
<evidence type="ECO:0000256" key="1">
    <source>
        <dbReference type="ARBA" id="ARBA00008270"/>
    </source>
</evidence>
<gene>
    <name evidence="4" type="ORF">AVDCRST_MAG56-6257</name>
</gene>
<evidence type="ECO:0000256" key="3">
    <source>
        <dbReference type="PIRSR" id="PIRSR016184-1"/>
    </source>
</evidence>